<dbReference type="Gene3D" id="2.40.340.10">
    <property type="entry name" value="MoeA, C-terminal, domain IV"/>
    <property type="match status" value="1"/>
</dbReference>
<dbReference type="SUPFAM" id="SSF63867">
    <property type="entry name" value="MoeA C-terminal domain-like"/>
    <property type="match status" value="1"/>
</dbReference>
<dbReference type="InterPro" id="IPR038987">
    <property type="entry name" value="MoeA-like"/>
</dbReference>
<keyword evidence="7" id="KW-0460">Magnesium</keyword>
<evidence type="ECO:0000259" key="10">
    <source>
        <dbReference type="SMART" id="SM00852"/>
    </source>
</evidence>
<evidence type="ECO:0000256" key="9">
    <source>
        <dbReference type="ARBA" id="ARBA00047317"/>
    </source>
</evidence>
<feature type="domain" description="MoaB/Mog" evidence="10">
    <location>
        <begin position="179"/>
        <end position="318"/>
    </location>
</feature>
<dbReference type="PANTHER" id="PTHR10192:SF5">
    <property type="entry name" value="GEPHYRIN"/>
    <property type="match status" value="1"/>
</dbReference>
<comment type="pathway">
    <text evidence="2">Cofactor biosynthesis; molybdopterin biosynthesis.</text>
</comment>
<protein>
    <recommendedName>
        <fullName evidence="3">molybdopterin molybdotransferase</fullName>
        <ecNumber evidence="3">2.10.1.1</ecNumber>
    </recommendedName>
</protein>
<dbReference type="NCBIfam" id="TIGR00177">
    <property type="entry name" value="molyb_syn"/>
    <property type="match status" value="1"/>
</dbReference>
<dbReference type="NCBIfam" id="NF045515">
    <property type="entry name" value="Glp_gephyrin"/>
    <property type="match status" value="1"/>
</dbReference>
<comment type="cofactor">
    <cofactor evidence="1">
        <name>Mg(2+)</name>
        <dbReference type="ChEBI" id="CHEBI:18420"/>
    </cofactor>
</comment>
<dbReference type="UniPathway" id="UPA00344"/>
<name>A0A1J5PQ07_9ZZZZ</name>
<comment type="caution">
    <text evidence="11">The sequence shown here is derived from an EMBL/GenBank/DDBJ whole genome shotgun (WGS) entry which is preliminary data.</text>
</comment>
<dbReference type="GO" id="GO:0061599">
    <property type="term" value="F:molybdopterin molybdotransferase activity"/>
    <property type="evidence" value="ECO:0007669"/>
    <property type="project" value="UniProtKB-EC"/>
</dbReference>
<dbReference type="FunFam" id="3.40.980.10:FF:000004">
    <property type="entry name" value="Molybdopterin molybdenumtransferase"/>
    <property type="match status" value="1"/>
</dbReference>
<dbReference type="GO" id="GO:0006777">
    <property type="term" value="P:Mo-molybdopterin cofactor biosynthetic process"/>
    <property type="evidence" value="ECO:0007669"/>
    <property type="project" value="UniProtKB-KW"/>
</dbReference>
<keyword evidence="8" id="KW-0501">Molybdenum cofactor biosynthesis</keyword>
<dbReference type="CDD" id="cd00887">
    <property type="entry name" value="MoeA"/>
    <property type="match status" value="1"/>
</dbReference>
<keyword evidence="4" id="KW-0500">Molybdenum</keyword>
<evidence type="ECO:0000313" key="11">
    <source>
        <dbReference type="EMBL" id="OIQ69847.1"/>
    </source>
</evidence>
<dbReference type="GO" id="GO:0005829">
    <property type="term" value="C:cytosol"/>
    <property type="evidence" value="ECO:0007669"/>
    <property type="project" value="TreeGrafter"/>
</dbReference>
<dbReference type="InterPro" id="IPR036135">
    <property type="entry name" value="MoeA_linker/N_sf"/>
</dbReference>
<keyword evidence="6" id="KW-0479">Metal-binding</keyword>
<reference evidence="11" key="1">
    <citation type="submission" date="2016-10" db="EMBL/GenBank/DDBJ databases">
        <title>Sequence of Gallionella enrichment culture.</title>
        <authorList>
            <person name="Poehlein A."/>
            <person name="Muehling M."/>
            <person name="Daniel R."/>
        </authorList>
    </citation>
    <scope>NUCLEOTIDE SEQUENCE</scope>
</reference>
<dbReference type="InterPro" id="IPR036688">
    <property type="entry name" value="MoeA_C_domain_IV_sf"/>
</dbReference>
<dbReference type="GO" id="GO:0046872">
    <property type="term" value="F:metal ion binding"/>
    <property type="evidence" value="ECO:0007669"/>
    <property type="project" value="UniProtKB-KW"/>
</dbReference>
<dbReference type="SUPFAM" id="SSF53218">
    <property type="entry name" value="Molybdenum cofactor biosynthesis proteins"/>
    <property type="match status" value="1"/>
</dbReference>
<evidence type="ECO:0000256" key="4">
    <source>
        <dbReference type="ARBA" id="ARBA00022505"/>
    </source>
</evidence>
<dbReference type="AlphaFoldDB" id="A0A1J5PQ07"/>
<dbReference type="SMART" id="SM00852">
    <property type="entry name" value="MoCF_biosynth"/>
    <property type="match status" value="1"/>
</dbReference>
<dbReference type="PANTHER" id="PTHR10192">
    <property type="entry name" value="MOLYBDOPTERIN BIOSYNTHESIS PROTEIN"/>
    <property type="match status" value="1"/>
</dbReference>
<dbReference type="Pfam" id="PF00994">
    <property type="entry name" value="MoCF_biosynth"/>
    <property type="match status" value="1"/>
</dbReference>
<evidence type="ECO:0000256" key="2">
    <source>
        <dbReference type="ARBA" id="ARBA00005046"/>
    </source>
</evidence>
<dbReference type="FunFam" id="2.170.190.11:FF:000004">
    <property type="entry name" value="Molybdopterin molybdenumtransferase"/>
    <property type="match status" value="1"/>
</dbReference>
<evidence type="ECO:0000256" key="8">
    <source>
        <dbReference type="ARBA" id="ARBA00023150"/>
    </source>
</evidence>
<dbReference type="InterPro" id="IPR001453">
    <property type="entry name" value="MoaB/Mog_dom"/>
</dbReference>
<evidence type="ECO:0000256" key="6">
    <source>
        <dbReference type="ARBA" id="ARBA00022723"/>
    </source>
</evidence>
<evidence type="ECO:0000256" key="1">
    <source>
        <dbReference type="ARBA" id="ARBA00001946"/>
    </source>
</evidence>
<evidence type="ECO:0000256" key="7">
    <source>
        <dbReference type="ARBA" id="ARBA00022842"/>
    </source>
</evidence>
<accession>A0A1J5PQ07</accession>
<dbReference type="Gene3D" id="3.40.980.10">
    <property type="entry name" value="MoaB/Mog-like domain"/>
    <property type="match status" value="1"/>
</dbReference>
<dbReference type="Gene3D" id="3.90.105.10">
    <property type="entry name" value="Molybdopterin biosynthesis moea protein, domain 2"/>
    <property type="match status" value="1"/>
</dbReference>
<sequence>MKSVDQHLADLLKLAEPLHPFDMHLLEAHGATLAQDIYSPVNLPPWDNSAMDGYAVQANDLHEASESSPVVLPVTGEIAAGSALLPMVEKGSAVRIMTGAPIPPGCDAVVPVEWTDGGIDSVSITRAPALGQNIRFKGSDIVSGTLILHEGVRLRSAQIGVAAAAGFSRLPTHPHPRVIILSTGDELVEPGLDLAPGQIYESNSWMLAGAAREAGARAFRVEAIRDDADLLLRMLEDQLVRADLVVTTGGVSKGAYDTVKEVLQHLGTMQFDTVAMQPGMPQGFGTIGPDNTPIVTLPGNPVSAYVSFQVFVRPMIRRMLGLEQTSRPIVRAVCQGDLTSPKGKRSFLRGVIAVADGRYVVTPLEGQGSHMMGALARANALIVVAEDVHRVSAGDSVSVMTLDGA</sequence>
<dbReference type="EC" id="2.10.1.1" evidence="3"/>
<proteinExistence type="predicted"/>
<dbReference type="SUPFAM" id="SSF63882">
    <property type="entry name" value="MoeA N-terminal region -like"/>
    <property type="match status" value="1"/>
</dbReference>
<evidence type="ECO:0000256" key="5">
    <source>
        <dbReference type="ARBA" id="ARBA00022679"/>
    </source>
</evidence>
<dbReference type="InterPro" id="IPR005111">
    <property type="entry name" value="MoeA_C_domain_IV"/>
</dbReference>
<dbReference type="InterPro" id="IPR005110">
    <property type="entry name" value="MoeA_linker/N"/>
</dbReference>
<dbReference type="EMBL" id="MLJW01004499">
    <property type="protein sequence ID" value="OIQ69847.1"/>
    <property type="molecule type" value="Genomic_DNA"/>
</dbReference>
<organism evidence="11">
    <name type="scientific">mine drainage metagenome</name>
    <dbReference type="NCBI Taxonomy" id="410659"/>
    <lineage>
        <taxon>unclassified sequences</taxon>
        <taxon>metagenomes</taxon>
        <taxon>ecological metagenomes</taxon>
    </lineage>
</organism>
<keyword evidence="5 11" id="KW-0808">Transferase</keyword>
<gene>
    <name evidence="11" type="primary">moeA_22</name>
    <name evidence="11" type="ORF">GALL_485470</name>
</gene>
<dbReference type="Gene3D" id="2.170.190.11">
    <property type="entry name" value="Molybdopterin biosynthesis moea protein, domain 3"/>
    <property type="match status" value="1"/>
</dbReference>
<comment type="catalytic activity">
    <reaction evidence="9">
        <text>adenylyl-molybdopterin + molybdate = Mo-molybdopterin + AMP + H(+)</text>
        <dbReference type="Rhea" id="RHEA:35047"/>
        <dbReference type="ChEBI" id="CHEBI:15378"/>
        <dbReference type="ChEBI" id="CHEBI:36264"/>
        <dbReference type="ChEBI" id="CHEBI:62727"/>
        <dbReference type="ChEBI" id="CHEBI:71302"/>
        <dbReference type="ChEBI" id="CHEBI:456215"/>
        <dbReference type="EC" id="2.10.1.1"/>
    </reaction>
</comment>
<dbReference type="Pfam" id="PF03454">
    <property type="entry name" value="MoeA_C"/>
    <property type="match status" value="1"/>
</dbReference>
<evidence type="ECO:0000256" key="3">
    <source>
        <dbReference type="ARBA" id="ARBA00013269"/>
    </source>
</evidence>
<dbReference type="Pfam" id="PF03453">
    <property type="entry name" value="MoeA_N"/>
    <property type="match status" value="1"/>
</dbReference>
<dbReference type="InterPro" id="IPR036425">
    <property type="entry name" value="MoaB/Mog-like_dom_sf"/>
</dbReference>